<dbReference type="EMBL" id="LVHF01000029">
    <property type="protein sequence ID" value="OAN13296.1"/>
    <property type="molecule type" value="Genomic_DNA"/>
</dbReference>
<dbReference type="STRING" id="858640.A3K86_16725"/>
<evidence type="ECO:0000313" key="2">
    <source>
        <dbReference type="EMBL" id="OAN13296.1"/>
    </source>
</evidence>
<proteinExistence type="predicted"/>
<protein>
    <recommendedName>
        <fullName evidence="4">DUF4381 domain-containing protein</fullName>
    </recommendedName>
</protein>
<comment type="caution">
    <text evidence="2">The sequence shown here is derived from an EMBL/GenBank/DDBJ whole genome shotgun (WGS) entry which is preliminary data.</text>
</comment>
<sequence length="200" mass="22862">MSIHTPPSTYILRDMIDVAVPDSVSWWPQTHGWQLLALLAMVAALAWCYRRINHWWHNRYRREAIQALQKIPSSSPHDSAQLLLLILKAVLVYLNPKNAALFGEALLQKLDSLLPQDAPHQAQFQYHSELGRKWLAATLSQQSAITDSEMMTLLTHTRSWLVEHQDENAIRGVSSKPSVSLLTRFRNARLRDKPSQGAQR</sequence>
<dbReference type="AlphaFoldDB" id="A0A178K8B4"/>
<evidence type="ECO:0008006" key="4">
    <source>
        <dbReference type="Google" id="ProtNLM"/>
    </source>
</evidence>
<keyword evidence="1" id="KW-0472">Membrane</keyword>
<keyword evidence="1" id="KW-0812">Transmembrane</keyword>
<organism evidence="2 3">
    <name type="scientific">Photobacterium jeanii</name>
    <dbReference type="NCBI Taxonomy" id="858640"/>
    <lineage>
        <taxon>Bacteria</taxon>
        <taxon>Pseudomonadati</taxon>
        <taxon>Pseudomonadota</taxon>
        <taxon>Gammaproteobacteria</taxon>
        <taxon>Vibrionales</taxon>
        <taxon>Vibrionaceae</taxon>
        <taxon>Photobacterium</taxon>
    </lineage>
</organism>
<gene>
    <name evidence="2" type="ORF">A3K86_16725</name>
</gene>
<dbReference type="InterPro" id="IPR025489">
    <property type="entry name" value="DUF4381"/>
</dbReference>
<feature type="transmembrane region" description="Helical" evidence="1">
    <location>
        <begin position="31"/>
        <end position="49"/>
    </location>
</feature>
<dbReference type="Proteomes" id="UP000078503">
    <property type="component" value="Unassembled WGS sequence"/>
</dbReference>
<reference evidence="2 3" key="1">
    <citation type="submission" date="2016-03" db="EMBL/GenBank/DDBJ databases">
        <title>Photobacterium proteolyticum sp. nov. a protease producing bacterium isolated from ocean sediments of Laizhou Bay.</title>
        <authorList>
            <person name="Li Y."/>
        </authorList>
    </citation>
    <scope>NUCLEOTIDE SEQUENCE [LARGE SCALE GENOMIC DNA]</scope>
    <source>
        <strain evidence="2 3">R-40508</strain>
    </source>
</reference>
<name>A0A178K8B4_9GAMM</name>
<keyword evidence="1" id="KW-1133">Transmembrane helix</keyword>
<keyword evidence="3" id="KW-1185">Reference proteome</keyword>
<evidence type="ECO:0000256" key="1">
    <source>
        <dbReference type="SAM" id="Phobius"/>
    </source>
</evidence>
<dbReference type="Pfam" id="PF14316">
    <property type="entry name" value="DUF4381"/>
    <property type="match status" value="1"/>
</dbReference>
<accession>A0A178K8B4</accession>
<evidence type="ECO:0000313" key="3">
    <source>
        <dbReference type="Proteomes" id="UP000078503"/>
    </source>
</evidence>
<dbReference type="RefSeq" id="WP_068333717.1">
    <property type="nucleotide sequence ID" value="NZ_LVHF01000029.1"/>
</dbReference>
<dbReference type="OrthoDB" id="6398942at2"/>